<dbReference type="PANTHER" id="PTHR43527">
    <property type="entry name" value="4-DIPHOSPHOCYTIDYL-2-C-METHYL-D-ERYTHRITOL KINASE, CHLOROPLASTIC"/>
    <property type="match status" value="1"/>
</dbReference>
<organism evidence="4">
    <name type="scientific">marine metagenome</name>
    <dbReference type="NCBI Taxonomy" id="408172"/>
    <lineage>
        <taxon>unclassified sequences</taxon>
        <taxon>metagenomes</taxon>
        <taxon>ecological metagenomes</taxon>
    </lineage>
</organism>
<dbReference type="AlphaFoldDB" id="A0A382GK89"/>
<evidence type="ECO:0000313" key="4">
    <source>
        <dbReference type="EMBL" id="SVB75043.1"/>
    </source>
</evidence>
<protein>
    <recommendedName>
        <fullName evidence="5">4-(Cytidine 5'-diphospho)-2-C-methyl-D-erythritol kinase</fullName>
    </recommendedName>
</protein>
<dbReference type="PANTHER" id="PTHR43527:SF2">
    <property type="entry name" value="4-DIPHOSPHOCYTIDYL-2-C-METHYL-D-ERYTHRITOL KINASE, CHLOROPLASTIC"/>
    <property type="match status" value="1"/>
</dbReference>
<dbReference type="Gene3D" id="3.30.230.10">
    <property type="match status" value="1"/>
</dbReference>
<evidence type="ECO:0000256" key="3">
    <source>
        <dbReference type="ARBA" id="ARBA00022840"/>
    </source>
</evidence>
<keyword evidence="2" id="KW-0808">Transferase</keyword>
<reference evidence="4" key="1">
    <citation type="submission" date="2018-05" db="EMBL/GenBank/DDBJ databases">
        <authorList>
            <person name="Lanie J.A."/>
            <person name="Ng W.-L."/>
            <person name="Kazmierczak K.M."/>
            <person name="Andrzejewski T.M."/>
            <person name="Davidsen T.M."/>
            <person name="Wayne K.J."/>
            <person name="Tettelin H."/>
            <person name="Glass J.I."/>
            <person name="Rusch D."/>
            <person name="Podicherti R."/>
            <person name="Tsui H.-C.T."/>
            <person name="Winkler M.E."/>
        </authorList>
    </citation>
    <scope>NUCLEOTIDE SEQUENCE</scope>
</reference>
<dbReference type="GO" id="GO:0050515">
    <property type="term" value="F:4-(cytidine 5'-diphospho)-2-C-methyl-D-erythritol kinase activity"/>
    <property type="evidence" value="ECO:0007669"/>
    <property type="project" value="TreeGrafter"/>
</dbReference>
<dbReference type="SUPFAM" id="SSF54211">
    <property type="entry name" value="Ribosomal protein S5 domain 2-like"/>
    <property type="match status" value="1"/>
</dbReference>
<dbReference type="InterPro" id="IPR020568">
    <property type="entry name" value="Ribosomal_Su5_D2-typ_SF"/>
</dbReference>
<dbReference type="InterPro" id="IPR014721">
    <property type="entry name" value="Ribsml_uS5_D2-typ_fold_subgr"/>
</dbReference>
<keyword evidence="1" id="KW-0547">Nucleotide-binding</keyword>
<evidence type="ECO:0000256" key="2">
    <source>
        <dbReference type="ARBA" id="ARBA00022777"/>
    </source>
</evidence>
<accession>A0A382GK89</accession>
<proteinExistence type="predicted"/>
<keyword evidence="3" id="KW-0067">ATP-binding</keyword>
<name>A0A382GK89_9ZZZZ</name>
<evidence type="ECO:0008006" key="5">
    <source>
        <dbReference type="Google" id="ProtNLM"/>
    </source>
</evidence>
<dbReference type="GO" id="GO:0005524">
    <property type="term" value="F:ATP binding"/>
    <property type="evidence" value="ECO:0007669"/>
    <property type="project" value="UniProtKB-KW"/>
</dbReference>
<evidence type="ECO:0000256" key="1">
    <source>
        <dbReference type="ARBA" id="ARBA00022741"/>
    </source>
</evidence>
<dbReference type="EMBL" id="UINC01055776">
    <property type="protein sequence ID" value="SVB75043.1"/>
    <property type="molecule type" value="Genomic_DNA"/>
</dbReference>
<sequence length="63" mass="6870">MARSPKSVVTVQAPAKINLYLHVTGKRPNGYHDLDSVIVFTTVHDVITVTPHDTLTVQVSGPF</sequence>
<feature type="non-terminal residue" evidence="4">
    <location>
        <position position="63"/>
    </location>
</feature>
<gene>
    <name evidence="4" type="ORF">METZ01_LOCUS227897</name>
</gene>
<keyword evidence="2" id="KW-0418">Kinase</keyword>